<dbReference type="AlphaFoldDB" id="A0A941FDH2"/>
<dbReference type="GO" id="GO:0016757">
    <property type="term" value="F:glycosyltransferase activity"/>
    <property type="evidence" value="ECO:0007669"/>
    <property type="project" value="InterPro"/>
</dbReference>
<dbReference type="RefSeq" id="WP_212193383.1">
    <property type="nucleotide sequence ID" value="NZ_JAGTAR010000070.1"/>
</dbReference>
<sequence>MSQQTHRKKILIFIDWFLPGYKAGGPVRSMANMVAYLKEDYLFYIVTRNTDYTETIPYKTVNSNCWESFSENVNVYYADEAHQNKLTYKGILNEVVPDIVYINGVYSWKFSILPLLVAKKASSAKVIVATRGMLAASAIDVKGGKKKLFLKLARMAGLYKRTIFHATNEKEKQDINRVLGQRLQVQVADNLPKKVLPEFNSIEKHQGELKLVSLARIAPEKNTLFALKKLSELGSFQGHISFDLYGQIYNEDYWHQCEDIICRLPENIRVEHKGTVDAELVGATIQKYHSLFMPTRGENFGHVILESLSAGRPVLISDQTPWRELQEVKAGWDVSLELKSRKVELSTKTREEVKGVGLKTEKVEKGTGLKVKGETFEARSPKTGSGEWCQVLRTLLEMEQEKFDAWCEGARRRAEGFVNNPALKEQYLELF</sequence>
<proteinExistence type="predicted"/>
<gene>
    <name evidence="2" type="ORF">KDU71_22505</name>
</gene>
<name>A0A941FDH2_9BACT</name>
<evidence type="ECO:0000313" key="2">
    <source>
        <dbReference type="EMBL" id="MBR8538360.1"/>
    </source>
</evidence>
<dbReference type="Proteomes" id="UP000679220">
    <property type="component" value="Unassembled WGS sequence"/>
</dbReference>
<dbReference type="InterPro" id="IPR001296">
    <property type="entry name" value="Glyco_trans_1"/>
</dbReference>
<reference evidence="2" key="1">
    <citation type="journal article" date="2018" name="Int. J. Syst. Evol. Microbiol.">
        <title>Carboxylicivirga sediminis sp. nov., isolated from coastal sediment.</title>
        <authorList>
            <person name="Wang F.Q."/>
            <person name="Ren L.H."/>
            <person name="Zou R.J."/>
            <person name="Sun Y.Z."/>
            <person name="Liu X.J."/>
            <person name="Jiang F."/>
            <person name="Liu L.J."/>
        </authorList>
    </citation>
    <scope>NUCLEOTIDE SEQUENCE</scope>
    <source>
        <strain evidence="2">JR1</strain>
    </source>
</reference>
<reference evidence="2" key="2">
    <citation type="submission" date="2021-04" db="EMBL/GenBank/DDBJ databases">
        <authorList>
            <person name="Zhang T."/>
            <person name="Zhang Y."/>
            <person name="Lu D."/>
            <person name="Zuo D."/>
            <person name="Du Z."/>
        </authorList>
    </citation>
    <scope>NUCLEOTIDE SEQUENCE</scope>
    <source>
        <strain evidence="2">JR1</strain>
    </source>
</reference>
<dbReference type="InterPro" id="IPR050194">
    <property type="entry name" value="Glycosyltransferase_grp1"/>
</dbReference>
<dbReference type="Pfam" id="PF00534">
    <property type="entry name" value="Glycos_transf_1"/>
    <property type="match status" value="1"/>
</dbReference>
<comment type="caution">
    <text evidence="2">The sequence shown here is derived from an EMBL/GenBank/DDBJ whole genome shotgun (WGS) entry which is preliminary data.</text>
</comment>
<dbReference type="EMBL" id="JAGTAR010000070">
    <property type="protein sequence ID" value="MBR8538360.1"/>
    <property type="molecule type" value="Genomic_DNA"/>
</dbReference>
<keyword evidence="3" id="KW-1185">Reference proteome</keyword>
<evidence type="ECO:0000313" key="3">
    <source>
        <dbReference type="Proteomes" id="UP000679220"/>
    </source>
</evidence>
<accession>A0A941FDH2</accession>
<dbReference type="SUPFAM" id="SSF53756">
    <property type="entry name" value="UDP-Glycosyltransferase/glycogen phosphorylase"/>
    <property type="match status" value="1"/>
</dbReference>
<protein>
    <submittedName>
        <fullName evidence="2">Glycosyltransferase</fullName>
    </submittedName>
</protein>
<organism evidence="2 3">
    <name type="scientific">Carboxylicivirga sediminis</name>
    <dbReference type="NCBI Taxonomy" id="2006564"/>
    <lineage>
        <taxon>Bacteria</taxon>
        <taxon>Pseudomonadati</taxon>
        <taxon>Bacteroidota</taxon>
        <taxon>Bacteroidia</taxon>
        <taxon>Marinilabiliales</taxon>
        <taxon>Marinilabiliaceae</taxon>
        <taxon>Carboxylicivirga</taxon>
    </lineage>
</organism>
<feature type="domain" description="Glycosyl transferase family 1" evidence="1">
    <location>
        <begin position="200"/>
        <end position="323"/>
    </location>
</feature>
<dbReference type="Gene3D" id="3.40.50.2000">
    <property type="entry name" value="Glycogen Phosphorylase B"/>
    <property type="match status" value="1"/>
</dbReference>
<evidence type="ECO:0000259" key="1">
    <source>
        <dbReference type="Pfam" id="PF00534"/>
    </source>
</evidence>
<dbReference type="PANTHER" id="PTHR45947:SF3">
    <property type="entry name" value="SULFOQUINOVOSYL TRANSFERASE SQD2"/>
    <property type="match status" value="1"/>
</dbReference>
<dbReference type="PANTHER" id="PTHR45947">
    <property type="entry name" value="SULFOQUINOVOSYL TRANSFERASE SQD2"/>
    <property type="match status" value="1"/>
</dbReference>